<name>A0A368UA65_9GAMM</name>
<evidence type="ECO:0000259" key="3">
    <source>
        <dbReference type="Pfam" id="PF02470"/>
    </source>
</evidence>
<keyword evidence="1" id="KW-0175">Coiled coil</keyword>
<feature type="transmembrane region" description="Helical" evidence="2">
    <location>
        <begin position="7"/>
        <end position="28"/>
    </location>
</feature>
<keyword evidence="5" id="KW-1185">Reference proteome</keyword>
<keyword evidence="2" id="KW-1133">Transmembrane helix</keyword>
<dbReference type="RefSeq" id="WP_114485504.1">
    <property type="nucleotide sequence ID" value="NZ_CBCSHM010000062.1"/>
</dbReference>
<gene>
    <name evidence="4" type="ORF">DU506_03140</name>
</gene>
<evidence type="ECO:0000313" key="4">
    <source>
        <dbReference type="EMBL" id="RCV93327.1"/>
    </source>
</evidence>
<dbReference type="PANTHER" id="PTHR36698:SF2">
    <property type="entry name" value="MCE_MLAD DOMAIN-CONTAINING PROTEIN"/>
    <property type="match status" value="1"/>
</dbReference>
<dbReference type="InterPro" id="IPR003399">
    <property type="entry name" value="Mce/MlaD"/>
</dbReference>
<feature type="domain" description="Mce/MlaD" evidence="3">
    <location>
        <begin position="39"/>
        <end position="114"/>
    </location>
</feature>
<reference evidence="4 5" key="1">
    <citation type="submission" date="2018-07" db="EMBL/GenBank/DDBJ databases">
        <title>Halomonas rutogse sp. nov., isolated from Lake TangqianCo on Tibetan Plateau.</title>
        <authorList>
            <person name="Lu H."/>
            <person name="Xing P."/>
            <person name="Wu Q."/>
        </authorList>
    </citation>
    <scope>NUCLEOTIDE SEQUENCE [LARGE SCALE GENOMIC DNA]</scope>
    <source>
        <strain evidence="4 5">TQ8S</strain>
    </source>
</reference>
<dbReference type="AlphaFoldDB" id="A0A368UA65"/>
<feature type="coiled-coil region" evidence="1">
    <location>
        <begin position="238"/>
        <end position="297"/>
    </location>
</feature>
<evidence type="ECO:0000313" key="5">
    <source>
        <dbReference type="Proteomes" id="UP000253204"/>
    </source>
</evidence>
<protein>
    <submittedName>
        <fullName evidence="4">MCE family protein</fullName>
    </submittedName>
</protein>
<evidence type="ECO:0000256" key="1">
    <source>
        <dbReference type="SAM" id="Coils"/>
    </source>
</evidence>
<keyword evidence="2" id="KW-0812">Transmembrane</keyword>
<dbReference type="OrthoDB" id="9806984at2"/>
<accession>A0A368UA65</accession>
<organism evidence="4 5">
    <name type="scientific">Vreelandella rituensis</name>
    <dbReference type="NCBI Taxonomy" id="2282306"/>
    <lineage>
        <taxon>Bacteria</taxon>
        <taxon>Pseudomonadati</taxon>
        <taxon>Pseudomonadota</taxon>
        <taxon>Gammaproteobacteria</taxon>
        <taxon>Oceanospirillales</taxon>
        <taxon>Halomonadaceae</taxon>
        <taxon>Vreelandella</taxon>
    </lineage>
</organism>
<keyword evidence="2" id="KW-0472">Membrane</keyword>
<dbReference type="Pfam" id="PF02470">
    <property type="entry name" value="MlaD"/>
    <property type="match status" value="1"/>
</dbReference>
<dbReference type="EMBL" id="QPIJ01000003">
    <property type="protein sequence ID" value="RCV93327.1"/>
    <property type="molecule type" value="Genomic_DNA"/>
</dbReference>
<proteinExistence type="predicted"/>
<dbReference type="Proteomes" id="UP000253204">
    <property type="component" value="Unassembled WGS sequence"/>
</dbReference>
<comment type="caution">
    <text evidence="4">The sequence shown here is derived from an EMBL/GenBank/DDBJ whole genome shotgun (WGS) entry which is preliminary data.</text>
</comment>
<dbReference type="PANTHER" id="PTHR36698">
    <property type="entry name" value="BLL5892 PROTEIN"/>
    <property type="match status" value="1"/>
</dbReference>
<sequence length="313" mass="34398">METRAHHVLIGFFTLALAGGALLFALWINQAGRQQQYHAYRVLFEQSVGGLSTDSQVQYNGIEVGNVTELKLNPDDPRQVLADIRVYQDTPIKVDTRARLALASVAGNMRIQLYGGHPESPLLHREADTHPPLIRADPSPIAALFDEGGEALGNINEILSNINQLFTDDNAQRAEEIVANVAQITQIIASQQEALDTNMALFGELTREATQTLADISKLSQATTQLLEDDGEQMLQSATDASNNVAQAAQRIEQLVENNAQAIEIGLQGSQDIAPALDQLRETLTNLNRLTRRLNENPTDFLLGRDRVEEFSP</sequence>
<evidence type="ECO:0000256" key="2">
    <source>
        <dbReference type="SAM" id="Phobius"/>
    </source>
</evidence>